<protein>
    <submittedName>
        <fullName evidence="1">HAD hydrolase-like protein</fullName>
    </submittedName>
</protein>
<dbReference type="Gene3D" id="3.40.50.1000">
    <property type="entry name" value="HAD superfamily/HAD-like"/>
    <property type="match status" value="1"/>
</dbReference>
<gene>
    <name evidence="1" type="ORF">GF339_03645</name>
</gene>
<dbReference type="InterPro" id="IPR051828">
    <property type="entry name" value="HAD-like_hydrolase_domain"/>
</dbReference>
<name>A0A9D5JU01_9BACT</name>
<evidence type="ECO:0000313" key="2">
    <source>
        <dbReference type="Proteomes" id="UP000649604"/>
    </source>
</evidence>
<comment type="caution">
    <text evidence="1">The sequence shown here is derived from an EMBL/GenBank/DDBJ whole genome shotgun (WGS) entry which is preliminary data.</text>
</comment>
<dbReference type="SFLD" id="SFLDG01129">
    <property type="entry name" value="C1.5:_HAD__Beta-PGM__Phosphata"/>
    <property type="match status" value="1"/>
</dbReference>
<keyword evidence="1" id="KW-0378">Hydrolase</keyword>
<sequence length="306" mass="33904">MNIKTAQFHALLIDRIRQLSTPLEPRPTPIPARLPRLKGIRAVLFDVYGTLFISGSGDISIAGELSNQDALTEALESVGMRGNLQEAGQTGIREFFAVIDAAHAKRRQEGIATPEVDVREEWTTVVRQLQQTGLLRGTITQDAIARLGVEYECRVNPVWPMPDVAETLNALKARPFRLGIVSNAQFHTPLLFPALLGASLPELGVRQDLCVWSYQLLEAKPSVNLFQGVIARLQQHDDISPAEIIYVGNDMLNDIWPATQLGLKTAFFAGDQRSLRLRKDDPRCASLEPDVIITRLSQLPDLLDTV</sequence>
<dbReference type="PANTHER" id="PTHR46191">
    <property type="match status" value="1"/>
</dbReference>
<dbReference type="InterPro" id="IPR036412">
    <property type="entry name" value="HAD-like_sf"/>
</dbReference>
<dbReference type="Pfam" id="PF00702">
    <property type="entry name" value="Hydrolase"/>
    <property type="match status" value="1"/>
</dbReference>
<dbReference type="Proteomes" id="UP000649604">
    <property type="component" value="Unassembled WGS sequence"/>
</dbReference>
<dbReference type="AlphaFoldDB" id="A0A9D5JU01"/>
<dbReference type="SFLD" id="SFLDS00003">
    <property type="entry name" value="Haloacid_Dehalogenase"/>
    <property type="match status" value="1"/>
</dbReference>
<organism evidence="1 2">
    <name type="scientific">candidate division KSB3 bacterium</name>
    <dbReference type="NCBI Taxonomy" id="2044937"/>
    <lineage>
        <taxon>Bacteria</taxon>
        <taxon>candidate division KSB3</taxon>
    </lineage>
</organism>
<dbReference type="GO" id="GO:0016787">
    <property type="term" value="F:hydrolase activity"/>
    <property type="evidence" value="ECO:0007669"/>
    <property type="project" value="UniProtKB-KW"/>
</dbReference>
<reference evidence="1" key="1">
    <citation type="submission" date="2019-11" db="EMBL/GenBank/DDBJ databases">
        <title>Microbial mats filling the niche in hypersaline microbial mats.</title>
        <authorList>
            <person name="Wong H.L."/>
            <person name="Macleod F.I."/>
            <person name="White R.A. III"/>
            <person name="Burns B.P."/>
        </authorList>
    </citation>
    <scope>NUCLEOTIDE SEQUENCE</scope>
    <source>
        <strain evidence="1">Rbin_158</strain>
    </source>
</reference>
<dbReference type="EMBL" id="WJJP01000112">
    <property type="protein sequence ID" value="MBD3323651.1"/>
    <property type="molecule type" value="Genomic_DNA"/>
</dbReference>
<evidence type="ECO:0000313" key="1">
    <source>
        <dbReference type="EMBL" id="MBD3323651.1"/>
    </source>
</evidence>
<accession>A0A9D5JU01</accession>
<proteinExistence type="predicted"/>
<dbReference type="PANTHER" id="PTHR46191:SF2">
    <property type="entry name" value="HALOACID DEHALOGENASE-LIKE HYDROLASE DOMAIN-CONTAINING PROTEIN 3"/>
    <property type="match status" value="1"/>
</dbReference>
<dbReference type="InterPro" id="IPR023214">
    <property type="entry name" value="HAD_sf"/>
</dbReference>
<dbReference type="SUPFAM" id="SSF56784">
    <property type="entry name" value="HAD-like"/>
    <property type="match status" value="1"/>
</dbReference>